<evidence type="ECO:0000313" key="2">
    <source>
        <dbReference type="EMBL" id="TXN38348.1"/>
    </source>
</evidence>
<dbReference type="RefSeq" id="WP_147743276.1">
    <property type="nucleotide sequence ID" value="NZ_VRUR01000001.1"/>
</dbReference>
<accession>A0A5C8VC11</accession>
<evidence type="ECO:0000313" key="3">
    <source>
        <dbReference type="Proteomes" id="UP000321456"/>
    </source>
</evidence>
<dbReference type="Proteomes" id="UP000321456">
    <property type="component" value="Unassembled WGS sequence"/>
</dbReference>
<keyword evidence="1" id="KW-0812">Transmembrane</keyword>
<keyword evidence="3" id="KW-1185">Reference proteome</keyword>
<keyword evidence="1" id="KW-0472">Membrane</keyword>
<feature type="transmembrane region" description="Helical" evidence="1">
    <location>
        <begin position="134"/>
        <end position="153"/>
    </location>
</feature>
<dbReference type="AlphaFoldDB" id="A0A5C8VC11"/>
<comment type="caution">
    <text evidence="2">The sequence shown here is derived from an EMBL/GenBank/DDBJ whole genome shotgun (WGS) entry which is preliminary data.</text>
</comment>
<dbReference type="EMBL" id="VRUR01000001">
    <property type="protein sequence ID" value="TXN38348.1"/>
    <property type="molecule type" value="Genomic_DNA"/>
</dbReference>
<name>A0A5C8VC11_9FLAO</name>
<keyword evidence="1" id="KW-1133">Transmembrane helix</keyword>
<protein>
    <submittedName>
        <fullName evidence="2">Uncharacterized protein</fullName>
    </submittedName>
</protein>
<reference evidence="2 3" key="1">
    <citation type="submission" date="2019-08" db="EMBL/GenBank/DDBJ databases">
        <title>Professor.</title>
        <authorList>
            <person name="Park J.S."/>
        </authorList>
    </citation>
    <scope>NUCLEOTIDE SEQUENCE [LARGE SCALE GENOMIC DNA]</scope>
    <source>
        <strain evidence="2 3">176CP5-101</strain>
    </source>
</reference>
<proteinExistence type="predicted"/>
<organism evidence="2 3">
    <name type="scientific">Flagellimonas hymeniacidonis</name>
    <dbReference type="NCBI Taxonomy" id="2603628"/>
    <lineage>
        <taxon>Bacteria</taxon>
        <taxon>Pseudomonadati</taxon>
        <taxon>Bacteroidota</taxon>
        <taxon>Flavobacteriia</taxon>
        <taxon>Flavobacteriales</taxon>
        <taxon>Flavobacteriaceae</taxon>
        <taxon>Flagellimonas</taxon>
    </lineage>
</organism>
<sequence length="194" mass="21609">MTIFRFLDKSISLQSVSDGENNNYYITHLMKNVILIACCILLSTSMIQAQDNTPSDDQIEMKVRALGYRFYKDGERLTWKELVSATESVKKANALIKRAKSQKLLSNILAFSGGALIGVPLGQKSAHREPTWELAYLGGGIALISLHLSFRTFNNVNKGIDSYNIAMSATAQYQFQPEFRVIADGKGFGLAMRF</sequence>
<gene>
    <name evidence="2" type="ORF">FVB32_08655</name>
</gene>
<feature type="transmembrane region" description="Helical" evidence="1">
    <location>
        <begin position="104"/>
        <end position="122"/>
    </location>
</feature>
<evidence type="ECO:0000256" key="1">
    <source>
        <dbReference type="SAM" id="Phobius"/>
    </source>
</evidence>